<dbReference type="EMBL" id="JADIME010000080">
    <property type="protein sequence ID" value="MBO8465865.1"/>
    <property type="molecule type" value="Genomic_DNA"/>
</dbReference>
<organism evidence="2 3">
    <name type="scientific">Candidatus Merdivivens pullistercoris</name>
    <dbReference type="NCBI Taxonomy" id="2840873"/>
    <lineage>
        <taxon>Bacteria</taxon>
        <taxon>Pseudomonadati</taxon>
        <taxon>Bacteroidota</taxon>
        <taxon>Bacteroidia</taxon>
        <taxon>Bacteroidales</taxon>
        <taxon>Muribaculaceae</taxon>
        <taxon>Muribaculaceae incertae sedis</taxon>
        <taxon>Candidatus Merdivivens</taxon>
    </lineage>
</organism>
<dbReference type="AlphaFoldDB" id="A0A9D9I572"/>
<reference evidence="2" key="2">
    <citation type="journal article" date="2021" name="PeerJ">
        <title>Extensive microbial diversity within the chicken gut microbiome revealed by metagenomics and culture.</title>
        <authorList>
            <person name="Gilroy R."/>
            <person name="Ravi A."/>
            <person name="Getino M."/>
            <person name="Pursley I."/>
            <person name="Horton D.L."/>
            <person name="Alikhan N.F."/>
            <person name="Baker D."/>
            <person name="Gharbi K."/>
            <person name="Hall N."/>
            <person name="Watson M."/>
            <person name="Adriaenssens E.M."/>
            <person name="Foster-Nyarko E."/>
            <person name="Jarju S."/>
            <person name="Secka A."/>
            <person name="Antonio M."/>
            <person name="Oren A."/>
            <person name="Chaudhuri R.R."/>
            <person name="La Ragione R."/>
            <person name="Hildebrand F."/>
            <person name="Pallen M.J."/>
        </authorList>
    </citation>
    <scope>NUCLEOTIDE SEQUENCE</scope>
    <source>
        <strain evidence="2">10037</strain>
    </source>
</reference>
<comment type="caution">
    <text evidence="2">The sequence shown here is derived from an EMBL/GenBank/DDBJ whole genome shotgun (WGS) entry which is preliminary data.</text>
</comment>
<evidence type="ECO:0008006" key="4">
    <source>
        <dbReference type="Google" id="ProtNLM"/>
    </source>
</evidence>
<dbReference type="Gene3D" id="1.10.287.1490">
    <property type="match status" value="1"/>
</dbReference>
<name>A0A9D9I572_9BACT</name>
<evidence type="ECO:0000313" key="3">
    <source>
        <dbReference type="Proteomes" id="UP000823597"/>
    </source>
</evidence>
<dbReference type="Proteomes" id="UP000823597">
    <property type="component" value="Unassembled WGS sequence"/>
</dbReference>
<evidence type="ECO:0000256" key="1">
    <source>
        <dbReference type="SAM" id="Coils"/>
    </source>
</evidence>
<gene>
    <name evidence="2" type="ORF">IAB93_07715</name>
</gene>
<proteinExistence type="predicted"/>
<reference evidence="2" key="1">
    <citation type="submission" date="2020-10" db="EMBL/GenBank/DDBJ databases">
        <authorList>
            <person name="Gilroy R."/>
        </authorList>
    </citation>
    <scope>NUCLEOTIDE SEQUENCE</scope>
    <source>
        <strain evidence="2">10037</strain>
    </source>
</reference>
<evidence type="ECO:0000313" key="2">
    <source>
        <dbReference type="EMBL" id="MBO8465865.1"/>
    </source>
</evidence>
<accession>A0A9D9I572</accession>
<keyword evidence="1" id="KW-0175">Coiled coil</keyword>
<feature type="coiled-coil region" evidence="1">
    <location>
        <begin position="2"/>
        <end position="36"/>
    </location>
</feature>
<sequence>MLDDLTKAIESLLAKYEQAKSENRTLKARLEEYAAMQEANKSKIEILEKKISDLQLSIAFAASSSKDMNEAKKRISKLIRDIDDCIGMLGE</sequence>
<protein>
    <recommendedName>
        <fullName evidence="4">Cell division protein ZapB</fullName>
    </recommendedName>
</protein>